<dbReference type="InterPro" id="IPR051089">
    <property type="entry name" value="prtT"/>
</dbReference>
<dbReference type="Proteomes" id="UP000277212">
    <property type="component" value="Unassembled WGS sequence"/>
</dbReference>
<dbReference type="GO" id="GO:0008270">
    <property type="term" value="F:zinc ion binding"/>
    <property type="evidence" value="ECO:0007669"/>
    <property type="project" value="InterPro"/>
</dbReference>
<keyword evidence="4" id="KW-0238">DNA-binding</keyword>
<evidence type="ECO:0000256" key="1">
    <source>
        <dbReference type="ARBA" id="ARBA00004123"/>
    </source>
</evidence>
<reference evidence="10 11" key="1">
    <citation type="submission" date="2017-06" db="EMBL/GenBank/DDBJ databases">
        <title>Comparative genomic analysis of Ambrosia Fusariam Clade fungi.</title>
        <authorList>
            <person name="Stajich J.E."/>
            <person name="Carrillo J."/>
            <person name="Kijimoto T."/>
            <person name="Eskalen A."/>
            <person name="O'Donnell K."/>
            <person name="Kasson M."/>
        </authorList>
    </citation>
    <scope>NUCLEOTIDE SEQUENCE [LARGE SCALE GENOMIC DNA]</scope>
    <source>
        <strain evidence="10">UCR3666</strain>
    </source>
</reference>
<dbReference type="GO" id="GO:0000976">
    <property type="term" value="F:transcription cis-regulatory region binding"/>
    <property type="evidence" value="ECO:0007669"/>
    <property type="project" value="TreeGrafter"/>
</dbReference>
<dbReference type="EMBL" id="NKUJ01000598">
    <property type="protein sequence ID" value="RMJ02222.1"/>
    <property type="molecule type" value="Genomic_DNA"/>
</dbReference>
<evidence type="ECO:0000313" key="11">
    <source>
        <dbReference type="Proteomes" id="UP000277212"/>
    </source>
</evidence>
<evidence type="ECO:0000256" key="4">
    <source>
        <dbReference type="ARBA" id="ARBA00023125"/>
    </source>
</evidence>
<keyword evidence="6" id="KW-0539">Nucleus</keyword>
<protein>
    <recommendedName>
        <fullName evidence="9">Zn(2)-C6 fungal-type domain-containing protein</fullName>
    </recommendedName>
</protein>
<feature type="region of interest" description="Disordered" evidence="7">
    <location>
        <begin position="154"/>
        <end position="212"/>
    </location>
</feature>
<feature type="transmembrane region" description="Helical" evidence="8">
    <location>
        <begin position="561"/>
        <end position="581"/>
    </location>
</feature>
<keyword evidence="11" id="KW-1185">Reference proteome</keyword>
<evidence type="ECO:0000256" key="6">
    <source>
        <dbReference type="ARBA" id="ARBA00023242"/>
    </source>
</evidence>
<feature type="domain" description="Zn(2)-C6 fungal-type" evidence="9">
    <location>
        <begin position="77"/>
        <end position="109"/>
    </location>
</feature>
<dbReference type="Pfam" id="PF00172">
    <property type="entry name" value="Zn_clus"/>
    <property type="match status" value="1"/>
</dbReference>
<comment type="caution">
    <text evidence="10">The sequence shown here is derived from an EMBL/GenBank/DDBJ whole genome shotgun (WGS) entry which is preliminary data.</text>
</comment>
<dbReference type="SUPFAM" id="SSF57701">
    <property type="entry name" value="Zn2/Cys6 DNA-binding domain"/>
    <property type="match status" value="1"/>
</dbReference>
<evidence type="ECO:0000256" key="3">
    <source>
        <dbReference type="ARBA" id="ARBA00023015"/>
    </source>
</evidence>
<dbReference type="PROSITE" id="PS50048">
    <property type="entry name" value="ZN2_CY6_FUNGAL_2"/>
    <property type="match status" value="1"/>
</dbReference>
<proteinExistence type="predicted"/>
<gene>
    <name evidence="10" type="ORF">CDV36_015512</name>
</gene>
<keyword evidence="8" id="KW-1133">Transmembrane helix</keyword>
<organism evidence="10 11">
    <name type="scientific">Fusarium kuroshium</name>
    <dbReference type="NCBI Taxonomy" id="2010991"/>
    <lineage>
        <taxon>Eukaryota</taxon>
        <taxon>Fungi</taxon>
        <taxon>Dikarya</taxon>
        <taxon>Ascomycota</taxon>
        <taxon>Pezizomycotina</taxon>
        <taxon>Sordariomycetes</taxon>
        <taxon>Hypocreomycetidae</taxon>
        <taxon>Hypocreales</taxon>
        <taxon>Nectriaceae</taxon>
        <taxon>Fusarium</taxon>
        <taxon>Fusarium solani species complex</taxon>
    </lineage>
</organism>
<dbReference type="Gene3D" id="4.10.240.10">
    <property type="entry name" value="Zn(2)-C6 fungal-type DNA-binding domain"/>
    <property type="match status" value="1"/>
</dbReference>
<evidence type="ECO:0000259" key="9">
    <source>
        <dbReference type="PROSITE" id="PS50048"/>
    </source>
</evidence>
<dbReference type="InterPro" id="IPR001138">
    <property type="entry name" value="Zn2Cys6_DnaBD"/>
</dbReference>
<dbReference type="InterPro" id="IPR036864">
    <property type="entry name" value="Zn2-C6_fun-type_DNA-bd_sf"/>
</dbReference>
<sequence length="691" mass="77538">MELNTTLPVVQVNGSVWTLLFLIDGEEVVQLVETVTIGDTRSVIITTMKRPRLDDAHSNTFHPAPSSQPRISRKVRACEQCQNRKIKCESLPGQDQCARCARLELPCVINKSLQTLLDDENQWKKGIEMQVQELQKAITQVQNALNLPRLNNHGFSTSGDMTADGRNESLRLPASRPEARSVANPDSPSVRPGDVTAMTRQNSADPAPHGRNEEAILNTPMASLYEVTKLRNIRSNPAVLPTGGTLQSDFISQGKLELRDAELLFSTFRETLNAYLWGGLALVHTTLEAARASSTLLTAAVLAVTALHVHDGAAAFDICYPIFLELTSHSVFARYHTLDDVRGLCIGAFWLSDVSWKLSGLAVRIAIELNLHQFTNETLGNATAQEFEKARLWYLLYVCDHHFSIAYGRPPMINESGIITSHESALLAPMATTSDLRLHSQVSVFIILSRISQTFGSERSRVVNDNEFGSLRQYDLELGLWRDHWEQLLVPDQHVSQYPSRGVVLHYHFARLQLFSICLRGLKPSEEYTISTERRDFINNAIQSAFSALNLILDDPDMRKAVLGMPLYLLTTITYACLFLIKLQSQWNSAQLNISTMDVVNVVERTTTMLHNTHHCERHVIHYVKTGLSSMLKTLTEYSVLGGENQSIQHAGIQWLEDTFWDGEDWKAWFNGDGMDPQSSILDLLNYQMAL</sequence>
<dbReference type="AlphaFoldDB" id="A0A3M2RAB0"/>
<evidence type="ECO:0000256" key="7">
    <source>
        <dbReference type="SAM" id="MobiDB-lite"/>
    </source>
</evidence>
<dbReference type="PANTHER" id="PTHR31845">
    <property type="entry name" value="FINGER DOMAIN PROTEIN, PUTATIVE-RELATED"/>
    <property type="match status" value="1"/>
</dbReference>
<dbReference type="PANTHER" id="PTHR31845:SF17">
    <property type="entry name" value="ZN(II)2CYS6 TRANSCRIPTION FACTOR (EUROFUNG)"/>
    <property type="match status" value="1"/>
</dbReference>
<comment type="subcellular location">
    <subcellularLocation>
        <location evidence="1">Nucleus</location>
    </subcellularLocation>
</comment>
<dbReference type="InterPro" id="IPR007219">
    <property type="entry name" value="XnlR_reg_dom"/>
</dbReference>
<evidence type="ECO:0000256" key="5">
    <source>
        <dbReference type="ARBA" id="ARBA00023163"/>
    </source>
</evidence>
<evidence type="ECO:0000313" key="10">
    <source>
        <dbReference type="EMBL" id="RMJ02222.1"/>
    </source>
</evidence>
<name>A0A3M2RAB0_9HYPO</name>
<accession>A0A3M2RAB0</accession>
<dbReference type="SMART" id="SM00906">
    <property type="entry name" value="Fungal_trans"/>
    <property type="match status" value="1"/>
</dbReference>
<keyword evidence="5" id="KW-0804">Transcription</keyword>
<evidence type="ECO:0000256" key="2">
    <source>
        <dbReference type="ARBA" id="ARBA00022723"/>
    </source>
</evidence>
<evidence type="ECO:0000256" key="8">
    <source>
        <dbReference type="SAM" id="Phobius"/>
    </source>
</evidence>
<dbReference type="OrthoDB" id="4060227at2759"/>
<dbReference type="CDD" id="cd00067">
    <property type="entry name" value="GAL4"/>
    <property type="match status" value="1"/>
</dbReference>
<keyword evidence="8" id="KW-0812">Transmembrane</keyword>
<keyword evidence="2" id="KW-0479">Metal-binding</keyword>
<dbReference type="GO" id="GO:0000981">
    <property type="term" value="F:DNA-binding transcription factor activity, RNA polymerase II-specific"/>
    <property type="evidence" value="ECO:0007669"/>
    <property type="project" value="InterPro"/>
</dbReference>
<dbReference type="SMART" id="SM00066">
    <property type="entry name" value="GAL4"/>
    <property type="match status" value="1"/>
</dbReference>
<dbReference type="CDD" id="cd12148">
    <property type="entry name" value="fungal_TF_MHR"/>
    <property type="match status" value="1"/>
</dbReference>
<keyword evidence="3" id="KW-0805">Transcription regulation</keyword>
<dbReference type="GO" id="GO:0005634">
    <property type="term" value="C:nucleus"/>
    <property type="evidence" value="ECO:0007669"/>
    <property type="project" value="UniProtKB-SubCell"/>
</dbReference>
<keyword evidence="8" id="KW-0472">Membrane</keyword>
<dbReference type="GO" id="GO:0006351">
    <property type="term" value="P:DNA-templated transcription"/>
    <property type="evidence" value="ECO:0007669"/>
    <property type="project" value="InterPro"/>
</dbReference>